<evidence type="ECO:0000313" key="6">
    <source>
        <dbReference type="Proteomes" id="UP000032740"/>
    </source>
</evidence>
<dbReference type="InterPro" id="IPR013324">
    <property type="entry name" value="RNA_pol_sigma_r3/r4-like"/>
</dbReference>
<name>U4KK62_ALTPJ</name>
<evidence type="ECO:0000256" key="2">
    <source>
        <dbReference type="ARBA" id="ARBA00024764"/>
    </source>
</evidence>
<dbReference type="AlphaFoldDB" id="U4KK62"/>
<dbReference type="SUPFAM" id="SSF88659">
    <property type="entry name" value="Sigma3 and sigma4 domains of RNA polymerase sigma factors"/>
    <property type="match status" value="1"/>
</dbReference>
<protein>
    <recommendedName>
        <fullName evidence="3">UPF0122 protein BN85404770</fullName>
    </recommendedName>
</protein>
<dbReference type="OrthoDB" id="404035at2"/>
<reference evidence="5 6" key="1">
    <citation type="journal article" date="2013" name="J. Mol. Microbiol. Biotechnol.">
        <title>Analysis of the Complete Genomes of Acholeplasma brassicae , A. palmae and A. laidlawii and Their Comparison to the Obligate Parasites from ' Candidatus Phytoplasma'.</title>
        <authorList>
            <person name="Kube M."/>
            <person name="Siewert C."/>
            <person name="Migdoll A.M."/>
            <person name="Duduk B."/>
            <person name="Holz S."/>
            <person name="Rabus R."/>
            <person name="Seemuller E."/>
            <person name="Mitrovic J."/>
            <person name="Muller I."/>
            <person name="Buttner C."/>
            <person name="Reinhardt R."/>
        </authorList>
    </citation>
    <scope>NUCLEOTIDE SEQUENCE [LARGE SCALE GENOMIC DNA]</scope>
    <source>
        <strain evidence="5 6">J233</strain>
    </source>
</reference>
<dbReference type="PANTHER" id="PTHR40083">
    <property type="entry name" value="UPF0122 PROTEIN CBO2450/CLC_2298"/>
    <property type="match status" value="1"/>
</dbReference>
<comment type="function">
    <text evidence="2 3">Might take part in the signal recognition particle (SRP) pathway. This is inferred from the conservation of its genetic proximity to ftsY/ffh. May be a regulatory protein.</text>
</comment>
<evidence type="ECO:0000313" key="5">
    <source>
        <dbReference type="EMBL" id="CCV64054.1"/>
    </source>
</evidence>
<sequence length="104" mass="13165">MDRVEKTEQLNNLFEIYQELLTEKQKKYYELYYYEDYSLQEIAEIFEISRNAVFDQLKKVEKHLNHYEEKLKIYNNKEQRIKYLEKYEESKDEKYLKLLRKMDE</sequence>
<dbReference type="HOGENOM" id="CLU_129218_1_1_14"/>
<accession>U4KK62</accession>
<dbReference type="KEGG" id="apal:BN85404770"/>
<gene>
    <name evidence="5" type="ORF">BN85404770</name>
</gene>
<evidence type="ECO:0000256" key="3">
    <source>
        <dbReference type="HAMAP-Rule" id="MF_00245"/>
    </source>
</evidence>
<dbReference type="STRING" id="1318466.BN85404770"/>
<evidence type="ECO:0000256" key="1">
    <source>
        <dbReference type="ARBA" id="ARBA00008720"/>
    </source>
</evidence>
<feature type="coiled-coil region" evidence="4">
    <location>
        <begin position="50"/>
        <end position="77"/>
    </location>
</feature>
<dbReference type="NCBIfam" id="NF045758">
    <property type="entry name" value="YlxM"/>
    <property type="match status" value="1"/>
</dbReference>
<dbReference type="PANTHER" id="PTHR40083:SF1">
    <property type="entry name" value="UPF0122 PROTEIN YLXM"/>
    <property type="match status" value="1"/>
</dbReference>
<dbReference type="InterPro" id="IPR036388">
    <property type="entry name" value="WH-like_DNA-bd_sf"/>
</dbReference>
<dbReference type="InterPro" id="IPR007394">
    <property type="entry name" value="UPF0122"/>
</dbReference>
<keyword evidence="6" id="KW-1185">Reference proteome</keyword>
<dbReference type="RefSeq" id="WP_026657218.1">
    <property type="nucleotide sequence ID" value="NC_022538.1"/>
</dbReference>
<organism evidence="5 6">
    <name type="scientific">Alteracholeplasma palmae (strain ATCC 49389 / J233)</name>
    <name type="common">Acholeplasma palmae</name>
    <dbReference type="NCBI Taxonomy" id="1318466"/>
    <lineage>
        <taxon>Bacteria</taxon>
        <taxon>Bacillati</taxon>
        <taxon>Mycoplasmatota</taxon>
        <taxon>Mollicutes</taxon>
        <taxon>Acholeplasmatales</taxon>
        <taxon>Acholeplasmataceae</taxon>
        <taxon>Acholeplasma</taxon>
    </lineage>
</organism>
<dbReference type="InterPro" id="IPR054831">
    <property type="entry name" value="UPF0122_fam_protein"/>
</dbReference>
<evidence type="ECO:0000256" key="4">
    <source>
        <dbReference type="SAM" id="Coils"/>
    </source>
</evidence>
<keyword evidence="4" id="KW-0175">Coiled coil</keyword>
<comment type="similarity">
    <text evidence="1 3">Belongs to the UPF0122 family.</text>
</comment>
<dbReference type="HAMAP" id="MF_00245">
    <property type="entry name" value="UPF0122"/>
    <property type="match status" value="1"/>
</dbReference>
<dbReference type="Gene3D" id="1.10.10.10">
    <property type="entry name" value="Winged helix-like DNA-binding domain superfamily/Winged helix DNA-binding domain"/>
    <property type="match status" value="1"/>
</dbReference>
<dbReference type="Proteomes" id="UP000032740">
    <property type="component" value="Chromosome"/>
</dbReference>
<dbReference type="EMBL" id="FO681347">
    <property type="protein sequence ID" value="CCV64054.1"/>
    <property type="molecule type" value="Genomic_DNA"/>
</dbReference>
<proteinExistence type="inferred from homology"/>
<dbReference type="Pfam" id="PF04297">
    <property type="entry name" value="UPF0122"/>
    <property type="match status" value="1"/>
</dbReference>